<dbReference type="Proteomes" id="UP000553766">
    <property type="component" value="Unassembled WGS sequence"/>
</dbReference>
<proteinExistence type="predicted"/>
<sequence length="199" mass="22030">MTDTSPGVIIHEYWNRLRGGRLVPMREELDPRRFVPALEHLILLEHDLDGPARIRVGGVRLNELMGAEVRGMPGRALFRSEDQPRAEATFTRVLAEPAMADMRVMVVTPGGMTRRGIVTLRPLATQEAGVSRIMGTVAIDGKDVLDPQTKLTILSVNVIALRHEKPKLVAQPAFAEAQAPFTPRPPRGRPQLRLVVSQD</sequence>
<evidence type="ECO:0000313" key="2">
    <source>
        <dbReference type="Proteomes" id="UP000553766"/>
    </source>
</evidence>
<evidence type="ECO:0008006" key="3">
    <source>
        <dbReference type="Google" id="ProtNLM"/>
    </source>
</evidence>
<dbReference type="RefSeq" id="WP_184012041.1">
    <property type="nucleotide sequence ID" value="NZ_JACIJS010000007.1"/>
</dbReference>
<dbReference type="AlphaFoldDB" id="A0A840WQW2"/>
<accession>A0A840WQW2</accession>
<evidence type="ECO:0000313" key="1">
    <source>
        <dbReference type="EMBL" id="MBB5516433.1"/>
    </source>
</evidence>
<protein>
    <recommendedName>
        <fullName evidence="3">PAS domain-containing protein</fullName>
    </recommendedName>
</protein>
<dbReference type="EMBL" id="JACIJS010000007">
    <property type="protein sequence ID" value="MBB5516433.1"/>
    <property type="molecule type" value="Genomic_DNA"/>
</dbReference>
<reference evidence="1 2" key="1">
    <citation type="submission" date="2020-08" db="EMBL/GenBank/DDBJ databases">
        <title>Genomic Encyclopedia of Type Strains, Phase IV (KMG-IV): sequencing the most valuable type-strain genomes for metagenomic binning, comparative biology and taxonomic classification.</title>
        <authorList>
            <person name="Goeker M."/>
        </authorList>
    </citation>
    <scope>NUCLEOTIDE SEQUENCE [LARGE SCALE GENOMIC DNA]</scope>
    <source>
        <strain evidence="1 2">DSM 103377</strain>
    </source>
</reference>
<keyword evidence="2" id="KW-1185">Reference proteome</keyword>
<gene>
    <name evidence="1" type="ORF">FHS89_002464</name>
</gene>
<organism evidence="1 2">
    <name type="scientific">Rubricella aquisinus</name>
    <dbReference type="NCBI Taxonomy" id="2028108"/>
    <lineage>
        <taxon>Bacteria</taxon>
        <taxon>Pseudomonadati</taxon>
        <taxon>Pseudomonadota</taxon>
        <taxon>Alphaproteobacteria</taxon>
        <taxon>Rhodobacterales</taxon>
        <taxon>Paracoccaceae</taxon>
        <taxon>Rubricella</taxon>
    </lineage>
</organism>
<dbReference type="InterPro" id="IPR009922">
    <property type="entry name" value="DUF1457"/>
</dbReference>
<name>A0A840WQW2_9RHOB</name>
<dbReference type="Pfam" id="PF07310">
    <property type="entry name" value="PAS_5"/>
    <property type="match status" value="1"/>
</dbReference>
<comment type="caution">
    <text evidence="1">The sequence shown here is derived from an EMBL/GenBank/DDBJ whole genome shotgun (WGS) entry which is preliminary data.</text>
</comment>